<dbReference type="SUPFAM" id="SSF55874">
    <property type="entry name" value="ATPase domain of HSP90 chaperone/DNA topoisomerase II/histidine kinase"/>
    <property type="match status" value="1"/>
</dbReference>
<dbReference type="Proteomes" id="UP001597361">
    <property type="component" value="Unassembled WGS sequence"/>
</dbReference>
<feature type="domain" description="Peptidase C14 caspase" evidence="1">
    <location>
        <begin position="1424"/>
        <end position="1620"/>
    </location>
</feature>
<gene>
    <name evidence="3" type="ORF">ACFSKL_19600</name>
</gene>
<dbReference type="RefSeq" id="WP_376888576.1">
    <property type="nucleotide sequence ID" value="NZ_JBHUHR010000046.1"/>
</dbReference>
<dbReference type="InterPro" id="IPR011600">
    <property type="entry name" value="Pept_C14_caspase"/>
</dbReference>
<organism evidence="3 4">
    <name type="scientific">Belliella marina</name>
    <dbReference type="NCBI Taxonomy" id="1644146"/>
    <lineage>
        <taxon>Bacteria</taxon>
        <taxon>Pseudomonadati</taxon>
        <taxon>Bacteroidota</taxon>
        <taxon>Cytophagia</taxon>
        <taxon>Cytophagales</taxon>
        <taxon>Cyclobacteriaceae</taxon>
        <taxon>Belliella</taxon>
    </lineage>
</organism>
<sequence length="1678" mass="193228">MSLKEDIENLFKKNTGYAEPEHAINQAESLKSLSVDLYTDSKRFVYELLQNADDSVISGVSVKVGIRLFDDFLVVAHTGKPFDKRDLRGLCGVSDGTKKTSIEKTGYKGIGFKAVFGQSDKVVIYSNGDFFRFDSNYAFEWNTKWGDNQQNWEKDNDRLFYYPWQIIPIYTEREDVDERINAFINYGGFTVATIILLAKGKDDVKKAVEELSSNVNMFLFLKNIQELDFNIETPNVIMLNRKQDSTTVEIKHNGNTKFSWIIRSVKIQVPTEVRLKLKEEKNIPNKLLNATETELTFAAKIDQDTIQKLSSDERLLYSYLPTEERKYAFPVLVNSSFVMSANRETLHEDSKWNKWLFENIPAELLNWISELVHGRFGQSAYELIPIKSSISNLLTSSYQNSLSSALNSIPFILSNKNELIRVNQAIIDITSISKKAFITESATREFIIDKNNSQTIHTNPFLPYTEYVQILKNSGVAIFDWEDVPKLLESRAFQKRHSSKNNIQLIQFFKQQCEIENPKYINESRIKNWSFILDHKGNILPPSNIYFPTPDDENWNEPNSEISFLHADVQNFLLQNPETRNWLEKIGVTEKTDLSYLRKTIIANASVYSTLENTLGTISTIFSLYTKNEIGKDELEKLSELKLLTSKGSLLPARLCYFSDTYNPRLKLQTELHDDIFISESYLSDNAEKDEWKRFFKMMGVKDGITAISYPKTNKLELTQQYQFLNDYFAEEDKSFTPFLSTFQADEYSGLTTLLYLTKSNDINFLKIFWSDIIENISIEDFNTPAIAYWGNSGYPGRKEGDAVENYLKWYIQNNDCIPTLMNSCKKASEVYINTEDILSIAGSYLPIFFKDDLTQDWKAFFNFKTKLLLEDYLEILTKIASDTNKDGKIKKENVTRIQSIYKILLDQCTNWSQEDILKVEEWAVKGYLLSTKNIFVECHKLKFFIDGNESIFQDQFSFLLIYAENKQSSSLEFLLECLKIKILREGDFELIHSQEETCSNLIDKLKSIVPYFKTWIENQTNDPNTRDSLENLEYNINQLNVFQADELKIKYADVDFIKNVNVHFNNFNLFITNPWNSNSVLLKLPEILCRYFYLLGHDKKLDFLLRSSESEIQQHFAQENIDIPEKVSSTDITPNIENNHDDLHQVKGTVDKSIIPSDFYHLSKSDFDSLNYAKSIIDRAVKNVIKYLQTLSEYDCNEHYIIAESVIGGIKKNGNEITVVARPSDDDFILLYYTSEFDVLEYVDAELWCEDGLHAPKQVTLGQLLKKTGINKIPVKNIHVSHSELDALLTTPKNEELEFNAVPFVPQKIAQIISSFANTNGGSLIFGIKELNPNNNEMVGLSNDFRIDEITKKAISLLQPIPLIEYDWVQIVDKSIFMIKTTKSESDILLDNKKYIRKESKSFVEETSAESGITLHVPSFNKTIAIIIGIEDYFPKNNISPVKHANSDCQKFKDILINNLDVKEDEIYTFINEEALKNSIEYELKQLFHYLTETDRLIFYYVGHGFHNGITNYLSTYDMHKSNIPGTAVSLRTILLDPLQKSKCKNALIFIDACAQSFQDENERSQISNINDEELLLLSNDFPHYATFLSCQSGQSSYSSDNLKNGIWTYHLVEGISGNIPEVIKAKKYITDRLLSDYLSTSVAKYTMNELGKHQNPKTILDSSYENVILEIIAIEN</sequence>
<dbReference type="InterPro" id="IPR052957">
    <property type="entry name" value="Auxin_embryo_med"/>
</dbReference>
<dbReference type="SUPFAM" id="SSF52129">
    <property type="entry name" value="Caspase-like"/>
    <property type="match status" value="1"/>
</dbReference>
<protein>
    <submittedName>
        <fullName evidence="3">Sacsin N-terminal ATP-binding-like domain-containing protein</fullName>
    </submittedName>
</protein>
<evidence type="ECO:0000259" key="1">
    <source>
        <dbReference type="Pfam" id="PF00656"/>
    </source>
</evidence>
<keyword evidence="4" id="KW-1185">Reference proteome</keyword>
<comment type="caution">
    <text evidence="3">The sequence shown here is derived from an EMBL/GenBank/DDBJ whole genome shotgun (WGS) entry which is preliminary data.</text>
</comment>
<dbReference type="Pfam" id="PF00656">
    <property type="entry name" value="Peptidase_C14"/>
    <property type="match status" value="1"/>
</dbReference>
<dbReference type="InterPro" id="IPR038461">
    <property type="entry name" value="Schlafen_AlbA_2_dom_sf"/>
</dbReference>
<dbReference type="EMBL" id="JBHUHR010000046">
    <property type="protein sequence ID" value="MFD2037019.1"/>
    <property type="molecule type" value="Genomic_DNA"/>
</dbReference>
<dbReference type="InterPro" id="IPR007421">
    <property type="entry name" value="Schlafen_AlbA_2_dom"/>
</dbReference>
<reference evidence="4" key="1">
    <citation type="journal article" date="2019" name="Int. J. Syst. Evol. Microbiol.">
        <title>The Global Catalogue of Microorganisms (GCM) 10K type strain sequencing project: providing services to taxonomists for standard genome sequencing and annotation.</title>
        <authorList>
            <consortium name="The Broad Institute Genomics Platform"/>
            <consortium name="The Broad Institute Genome Sequencing Center for Infectious Disease"/>
            <person name="Wu L."/>
            <person name="Ma J."/>
        </authorList>
    </citation>
    <scope>NUCLEOTIDE SEQUENCE [LARGE SCALE GENOMIC DNA]</scope>
    <source>
        <strain evidence="4">CGMCC 1.15180</strain>
    </source>
</reference>
<dbReference type="Gene3D" id="3.40.50.1460">
    <property type="match status" value="1"/>
</dbReference>
<dbReference type="InterPro" id="IPR029030">
    <property type="entry name" value="Caspase-like_dom_sf"/>
</dbReference>
<dbReference type="InterPro" id="IPR036890">
    <property type="entry name" value="HATPase_C_sf"/>
</dbReference>
<proteinExistence type="predicted"/>
<evidence type="ECO:0000313" key="4">
    <source>
        <dbReference type="Proteomes" id="UP001597361"/>
    </source>
</evidence>
<dbReference type="Gene3D" id="3.30.565.10">
    <property type="entry name" value="Histidine kinase-like ATPase, C-terminal domain"/>
    <property type="match status" value="1"/>
</dbReference>
<accession>A0ABW4VS19</accession>
<dbReference type="Gene3D" id="3.30.950.30">
    <property type="entry name" value="Schlafen, AAA domain"/>
    <property type="match status" value="1"/>
</dbReference>
<dbReference type="PANTHER" id="PTHR32387:SF0">
    <property type="entry name" value="PROTEIN NO VEIN"/>
    <property type="match status" value="1"/>
</dbReference>
<dbReference type="Pfam" id="PF04326">
    <property type="entry name" value="SLFN_AlbA_2"/>
    <property type="match status" value="1"/>
</dbReference>
<evidence type="ECO:0000259" key="2">
    <source>
        <dbReference type="Pfam" id="PF04326"/>
    </source>
</evidence>
<name>A0ABW4VS19_9BACT</name>
<dbReference type="NCBIfam" id="NF047352">
    <property type="entry name" value="P_loop_sacsin"/>
    <property type="match status" value="1"/>
</dbReference>
<dbReference type="PANTHER" id="PTHR32387">
    <property type="entry name" value="WU:FJ29H11"/>
    <property type="match status" value="1"/>
</dbReference>
<evidence type="ECO:0000313" key="3">
    <source>
        <dbReference type="EMBL" id="MFD2037019.1"/>
    </source>
</evidence>
<feature type="domain" description="Schlafen AlbA-2" evidence="2">
    <location>
        <begin position="1295"/>
        <end position="1401"/>
    </location>
</feature>